<dbReference type="GO" id="GO:0012505">
    <property type="term" value="C:endomembrane system"/>
    <property type="evidence" value="ECO:0007669"/>
    <property type="project" value="UniProtKB-SubCell"/>
</dbReference>
<feature type="transmembrane region" description="Helical" evidence="8">
    <location>
        <begin position="159"/>
        <end position="182"/>
    </location>
</feature>
<dbReference type="InterPro" id="IPR005150">
    <property type="entry name" value="Cellulose_synth"/>
</dbReference>
<reference evidence="9" key="1">
    <citation type="journal article" date="2013" name="J. Plant Res.">
        <title>Effect of fungi and light on seed germination of three Opuntia species from semiarid lands of central Mexico.</title>
        <authorList>
            <person name="Delgado-Sanchez P."/>
            <person name="Jimenez-Bremont J.F."/>
            <person name="Guerrero-Gonzalez Mde L."/>
            <person name="Flores J."/>
        </authorList>
    </citation>
    <scope>NUCLEOTIDE SEQUENCE</scope>
    <source>
        <tissue evidence="9">Cladode</tissue>
    </source>
</reference>
<keyword evidence="7" id="KW-0961">Cell wall biogenesis/degradation</keyword>
<feature type="transmembrane region" description="Helical" evidence="8">
    <location>
        <begin position="96"/>
        <end position="122"/>
    </location>
</feature>
<dbReference type="PANTHER" id="PTHR13301">
    <property type="entry name" value="X-BOX TRANSCRIPTION FACTOR-RELATED"/>
    <property type="match status" value="1"/>
</dbReference>
<proteinExistence type="predicted"/>
<keyword evidence="4 8" id="KW-0812">Transmembrane</keyword>
<evidence type="ECO:0000256" key="1">
    <source>
        <dbReference type="ARBA" id="ARBA00004308"/>
    </source>
</evidence>
<keyword evidence="2" id="KW-0328">Glycosyltransferase</keyword>
<dbReference type="Pfam" id="PF03552">
    <property type="entry name" value="Cellulose_synt"/>
    <property type="match status" value="1"/>
</dbReference>
<dbReference type="EMBL" id="GISG01025953">
    <property type="protein sequence ID" value="MBA4619541.1"/>
    <property type="molecule type" value="Transcribed_RNA"/>
</dbReference>
<evidence type="ECO:0000313" key="9">
    <source>
        <dbReference type="EMBL" id="MBA4619541.1"/>
    </source>
</evidence>
<accession>A0A7C9CJA1</accession>
<keyword evidence="3" id="KW-0808">Transferase</keyword>
<reference evidence="9" key="2">
    <citation type="submission" date="2020-07" db="EMBL/GenBank/DDBJ databases">
        <authorList>
            <person name="Vera ALvarez R."/>
            <person name="Arias-Moreno D.M."/>
            <person name="Jimenez-Jacinto V."/>
            <person name="Jimenez-Bremont J.F."/>
            <person name="Swaminathan K."/>
            <person name="Moose S.P."/>
            <person name="Guerrero-Gonzalez M.L."/>
            <person name="Marino-Ramirez L."/>
            <person name="Landsman D."/>
            <person name="Rodriguez-Kessler M."/>
            <person name="Delgado-Sanchez P."/>
        </authorList>
    </citation>
    <scope>NUCLEOTIDE SEQUENCE</scope>
    <source>
        <tissue evidence="9">Cladode</tissue>
    </source>
</reference>
<sequence>MQVSDPFFIAFAFVFASSRLKLLSDLLIIGKSARAWLNEHRIYLIKTVTCYACGSLDCMMNKLGLRQANFLPTNKAGDIDKNKYYEMGKFDFRTSYMFLIPLGTLVILNLTCFVGGVARVIVTRNWDAMLAQMLFSFYVLIMSFPVIEGMVFRKDDGRVSLLSTLMSTVVSLVFLSLGYFLLLH</sequence>
<evidence type="ECO:0000256" key="6">
    <source>
        <dbReference type="ARBA" id="ARBA00023136"/>
    </source>
</evidence>
<evidence type="ECO:0000256" key="3">
    <source>
        <dbReference type="ARBA" id="ARBA00022679"/>
    </source>
</evidence>
<keyword evidence="6 8" id="KW-0472">Membrane</keyword>
<organism evidence="9">
    <name type="scientific">Opuntia streptacantha</name>
    <name type="common">Prickly pear cactus</name>
    <name type="synonym">Opuntia cardona</name>
    <dbReference type="NCBI Taxonomy" id="393608"/>
    <lineage>
        <taxon>Eukaryota</taxon>
        <taxon>Viridiplantae</taxon>
        <taxon>Streptophyta</taxon>
        <taxon>Embryophyta</taxon>
        <taxon>Tracheophyta</taxon>
        <taxon>Spermatophyta</taxon>
        <taxon>Magnoliopsida</taxon>
        <taxon>eudicotyledons</taxon>
        <taxon>Gunneridae</taxon>
        <taxon>Pentapetalae</taxon>
        <taxon>Caryophyllales</taxon>
        <taxon>Cactineae</taxon>
        <taxon>Cactaceae</taxon>
        <taxon>Opuntioideae</taxon>
        <taxon>Opuntia</taxon>
    </lineage>
</organism>
<evidence type="ECO:0000256" key="4">
    <source>
        <dbReference type="ARBA" id="ARBA00022692"/>
    </source>
</evidence>
<dbReference type="GO" id="GO:0071555">
    <property type="term" value="P:cell wall organization"/>
    <property type="evidence" value="ECO:0007669"/>
    <property type="project" value="UniProtKB-KW"/>
</dbReference>
<feature type="transmembrane region" description="Helical" evidence="8">
    <location>
        <begin position="6"/>
        <end position="24"/>
    </location>
</feature>
<dbReference type="GO" id="GO:0016760">
    <property type="term" value="F:cellulose synthase (UDP-forming) activity"/>
    <property type="evidence" value="ECO:0007669"/>
    <property type="project" value="InterPro"/>
</dbReference>
<dbReference type="GO" id="GO:0016020">
    <property type="term" value="C:membrane"/>
    <property type="evidence" value="ECO:0007669"/>
    <property type="project" value="InterPro"/>
</dbReference>
<evidence type="ECO:0008006" key="10">
    <source>
        <dbReference type="Google" id="ProtNLM"/>
    </source>
</evidence>
<name>A0A7C9CJA1_OPUST</name>
<keyword evidence="5 8" id="KW-1133">Transmembrane helix</keyword>
<evidence type="ECO:0000256" key="7">
    <source>
        <dbReference type="ARBA" id="ARBA00023316"/>
    </source>
</evidence>
<comment type="subcellular location">
    <subcellularLocation>
        <location evidence="1">Endomembrane system</location>
    </subcellularLocation>
</comment>
<feature type="transmembrane region" description="Helical" evidence="8">
    <location>
        <begin position="128"/>
        <end position="147"/>
    </location>
</feature>
<dbReference type="AlphaFoldDB" id="A0A7C9CJA1"/>
<evidence type="ECO:0000256" key="8">
    <source>
        <dbReference type="SAM" id="Phobius"/>
    </source>
</evidence>
<dbReference type="GO" id="GO:0030244">
    <property type="term" value="P:cellulose biosynthetic process"/>
    <property type="evidence" value="ECO:0007669"/>
    <property type="project" value="InterPro"/>
</dbReference>
<evidence type="ECO:0000256" key="2">
    <source>
        <dbReference type="ARBA" id="ARBA00022676"/>
    </source>
</evidence>
<protein>
    <recommendedName>
        <fullName evidence="10">Cellulose synthase (UDP-forming)</fullName>
    </recommendedName>
</protein>
<evidence type="ECO:0000256" key="5">
    <source>
        <dbReference type="ARBA" id="ARBA00022989"/>
    </source>
</evidence>